<keyword evidence="1" id="KW-0732">Signal</keyword>
<evidence type="ECO:0000313" key="3">
    <source>
        <dbReference type="EnsemblProtists" id="EOD12672"/>
    </source>
</evidence>
<dbReference type="Pfam" id="PF03067">
    <property type="entry name" value="LPMO_10"/>
    <property type="match status" value="1"/>
</dbReference>
<name>A0A0D3IN37_EMIH1</name>
<evidence type="ECO:0000256" key="1">
    <source>
        <dbReference type="SAM" id="SignalP"/>
    </source>
</evidence>
<organism evidence="3 4">
    <name type="scientific">Emiliania huxleyi (strain CCMP1516)</name>
    <dbReference type="NCBI Taxonomy" id="280463"/>
    <lineage>
        <taxon>Eukaryota</taxon>
        <taxon>Haptista</taxon>
        <taxon>Haptophyta</taxon>
        <taxon>Prymnesiophyceae</taxon>
        <taxon>Isochrysidales</taxon>
        <taxon>Noelaerhabdaceae</taxon>
        <taxon>Emiliania</taxon>
    </lineage>
</organism>
<evidence type="ECO:0000259" key="2">
    <source>
        <dbReference type="Pfam" id="PF03067"/>
    </source>
</evidence>
<dbReference type="AlphaFoldDB" id="A0A0D3IN37"/>
<dbReference type="Proteomes" id="UP000013827">
    <property type="component" value="Unassembled WGS sequence"/>
</dbReference>
<feature type="chain" id="PRO_5044291151" description="Chitin-binding type-4 domain-containing protein" evidence="1">
    <location>
        <begin position="20"/>
        <end position="493"/>
    </location>
</feature>
<protein>
    <recommendedName>
        <fullName evidence="2">Chitin-binding type-4 domain-containing protein</fullName>
    </recommendedName>
</protein>
<proteinExistence type="predicted"/>
<dbReference type="HOGENOM" id="CLU_553699_0_0_1"/>
<reference evidence="3" key="2">
    <citation type="submission" date="2024-10" db="UniProtKB">
        <authorList>
            <consortium name="EnsemblProtists"/>
        </authorList>
    </citation>
    <scope>IDENTIFICATION</scope>
</reference>
<dbReference type="GeneID" id="17258771"/>
<accession>A0A0D3IN37</accession>
<dbReference type="PaxDb" id="2903-EOD12672"/>
<sequence>MPPRSLALTILALAARARAHGFMSKPLPRQYRDVKPISWSNWQGIAGTNWAPGYGNVQNLNAAIGGGTNGGADPDSHGLCGASLDIAPGFDSGEFGQGPVRATAVAGGILDVEITITAYHKGWHEFRLAVPSCKTCSFEAGADGGLSQDKFNTHVLQIAAGSDGDCEPDADNCPVLDYQGVNNGDGGGRPLKTGGNAVDRFVLEKAPNQLLQAIKLKVPAGIECDACVLQWTYVTSNSPCDCLAGSPGTLCQNPSDKVCWDFVGGMCPGGTNPCDGSGPAPSPSPAPAPLPNHTSYCANYWADVNPGPAKCIPCNANTPCQNGRPCWGYSDCKPNPDGGSPILCGETPDCSPHFRNEDAVQEYLTYSPSRASKLTELFQRYVVDHNAVGISCADFDQVCANWHDPALGRGPTLGAGSEYPQNTVVRHCSCEGPEQLPASVTCPYQIACPEGCRFAPGRELVDSSEVYVAHDKHHDRSLLFASTSGCPVGCAAE</sequence>
<keyword evidence="4" id="KW-1185">Reference proteome</keyword>
<dbReference type="RefSeq" id="XP_005765101.1">
    <property type="nucleotide sequence ID" value="XM_005765044.1"/>
</dbReference>
<evidence type="ECO:0000313" key="4">
    <source>
        <dbReference type="Proteomes" id="UP000013827"/>
    </source>
</evidence>
<reference evidence="4" key="1">
    <citation type="journal article" date="2013" name="Nature">
        <title>Pan genome of the phytoplankton Emiliania underpins its global distribution.</title>
        <authorList>
            <person name="Read B.A."/>
            <person name="Kegel J."/>
            <person name="Klute M.J."/>
            <person name="Kuo A."/>
            <person name="Lefebvre S.C."/>
            <person name="Maumus F."/>
            <person name="Mayer C."/>
            <person name="Miller J."/>
            <person name="Monier A."/>
            <person name="Salamov A."/>
            <person name="Young J."/>
            <person name="Aguilar M."/>
            <person name="Claverie J.M."/>
            <person name="Frickenhaus S."/>
            <person name="Gonzalez K."/>
            <person name="Herman E.K."/>
            <person name="Lin Y.C."/>
            <person name="Napier J."/>
            <person name="Ogata H."/>
            <person name="Sarno A.F."/>
            <person name="Shmutz J."/>
            <person name="Schroeder D."/>
            <person name="de Vargas C."/>
            <person name="Verret F."/>
            <person name="von Dassow P."/>
            <person name="Valentin K."/>
            <person name="Van de Peer Y."/>
            <person name="Wheeler G."/>
            <person name="Dacks J.B."/>
            <person name="Delwiche C.F."/>
            <person name="Dyhrman S.T."/>
            <person name="Glockner G."/>
            <person name="John U."/>
            <person name="Richards T."/>
            <person name="Worden A.Z."/>
            <person name="Zhang X."/>
            <person name="Grigoriev I.V."/>
            <person name="Allen A.E."/>
            <person name="Bidle K."/>
            <person name="Borodovsky M."/>
            <person name="Bowler C."/>
            <person name="Brownlee C."/>
            <person name="Cock J.M."/>
            <person name="Elias M."/>
            <person name="Gladyshev V.N."/>
            <person name="Groth M."/>
            <person name="Guda C."/>
            <person name="Hadaegh A."/>
            <person name="Iglesias-Rodriguez M.D."/>
            <person name="Jenkins J."/>
            <person name="Jones B.M."/>
            <person name="Lawson T."/>
            <person name="Leese F."/>
            <person name="Lindquist E."/>
            <person name="Lobanov A."/>
            <person name="Lomsadze A."/>
            <person name="Malik S.B."/>
            <person name="Marsh M.E."/>
            <person name="Mackinder L."/>
            <person name="Mock T."/>
            <person name="Mueller-Roeber B."/>
            <person name="Pagarete A."/>
            <person name="Parker M."/>
            <person name="Probert I."/>
            <person name="Quesneville H."/>
            <person name="Raines C."/>
            <person name="Rensing S.A."/>
            <person name="Riano-Pachon D.M."/>
            <person name="Richier S."/>
            <person name="Rokitta S."/>
            <person name="Shiraiwa Y."/>
            <person name="Soanes D.M."/>
            <person name="van der Giezen M."/>
            <person name="Wahlund T.M."/>
            <person name="Williams B."/>
            <person name="Wilson W."/>
            <person name="Wolfe G."/>
            <person name="Wurch L.L."/>
        </authorList>
    </citation>
    <scope>NUCLEOTIDE SEQUENCE</scope>
</reference>
<dbReference type="KEGG" id="ehx:EMIHUDRAFT_452165"/>
<dbReference type="EnsemblProtists" id="EOD12672">
    <property type="protein sequence ID" value="EOD12672"/>
    <property type="gene ID" value="EMIHUDRAFT_452165"/>
</dbReference>
<feature type="signal peptide" evidence="1">
    <location>
        <begin position="1"/>
        <end position="19"/>
    </location>
</feature>
<dbReference type="InterPro" id="IPR004302">
    <property type="entry name" value="Cellulose/chitin-bd_N"/>
</dbReference>
<feature type="domain" description="Chitin-binding type-4" evidence="2">
    <location>
        <begin position="20"/>
        <end position="234"/>
    </location>
</feature>